<feature type="region of interest" description="Disordered" evidence="1">
    <location>
        <begin position="66"/>
        <end position="89"/>
    </location>
</feature>
<comment type="caution">
    <text evidence="2">The sequence shown here is derived from an EMBL/GenBank/DDBJ whole genome shotgun (WGS) entry which is preliminary data.</text>
</comment>
<reference evidence="2" key="1">
    <citation type="submission" date="2023-08" db="EMBL/GenBank/DDBJ databases">
        <authorList>
            <person name="Chen Y."/>
            <person name="Shah S."/>
            <person name="Dougan E. K."/>
            <person name="Thang M."/>
            <person name="Chan C."/>
        </authorList>
    </citation>
    <scope>NUCLEOTIDE SEQUENCE</scope>
</reference>
<feature type="region of interest" description="Disordered" evidence="1">
    <location>
        <begin position="137"/>
        <end position="159"/>
    </location>
</feature>
<organism evidence="2 3">
    <name type="scientific">Effrenium voratum</name>
    <dbReference type="NCBI Taxonomy" id="2562239"/>
    <lineage>
        <taxon>Eukaryota</taxon>
        <taxon>Sar</taxon>
        <taxon>Alveolata</taxon>
        <taxon>Dinophyceae</taxon>
        <taxon>Suessiales</taxon>
        <taxon>Symbiodiniaceae</taxon>
        <taxon>Effrenium</taxon>
    </lineage>
</organism>
<sequence>MGGGASLPQCAPETAWLMAMVDCERREKQWLAERYDAKCAEAKVLEQQLASLQLQLAVAPEPLAPVSETHAQEGGALSPASSCSPLSPSLKERRGLKLTLDTASANHRIPVHAPAPSAPSAPVIAVIEANKAEALGADNKKEAPARRQSQPNLGPAPPSLLAKARLHRLSVAGSASNLGSVLGQLQVQADKVSVLDAPASPKRLIASQSWA</sequence>
<dbReference type="Proteomes" id="UP001178507">
    <property type="component" value="Unassembled WGS sequence"/>
</dbReference>
<protein>
    <submittedName>
        <fullName evidence="2">Uncharacterized protein</fullName>
    </submittedName>
</protein>
<evidence type="ECO:0000313" key="3">
    <source>
        <dbReference type="Proteomes" id="UP001178507"/>
    </source>
</evidence>
<evidence type="ECO:0000256" key="1">
    <source>
        <dbReference type="SAM" id="MobiDB-lite"/>
    </source>
</evidence>
<dbReference type="EMBL" id="CAUJNA010003370">
    <property type="protein sequence ID" value="CAJ1400399.1"/>
    <property type="molecule type" value="Genomic_DNA"/>
</dbReference>
<accession>A0AA36NBZ7</accession>
<feature type="compositionally biased region" description="Low complexity" evidence="1">
    <location>
        <begin position="76"/>
        <end position="89"/>
    </location>
</feature>
<proteinExistence type="predicted"/>
<name>A0AA36NBZ7_9DINO</name>
<gene>
    <name evidence="2" type="ORF">EVOR1521_LOCUS23743</name>
</gene>
<evidence type="ECO:0000313" key="2">
    <source>
        <dbReference type="EMBL" id="CAJ1400399.1"/>
    </source>
</evidence>
<keyword evidence="3" id="KW-1185">Reference proteome</keyword>
<dbReference type="AlphaFoldDB" id="A0AA36NBZ7"/>